<dbReference type="Proteomes" id="UP001162992">
    <property type="component" value="Chromosome 5"/>
</dbReference>
<protein>
    <submittedName>
        <fullName evidence="1">Uncharacterized protein</fullName>
    </submittedName>
</protein>
<name>A0ACC2DPX8_DIPCM</name>
<reference evidence="2" key="1">
    <citation type="journal article" date="2024" name="Proc. Natl. Acad. Sci. U.S.A.">
        <title>Extraordinary preservation of gene collinearity over three hundred million years revealed in homosporous lycophytes.</title>
        <authorList>
            <person name="Li C."/>
            <person name="Wickell D."/>
            <person name="Kuo L.Y."/>
            <person name="Chen X."/>
            <person name="Nie B."/>
            <person name="Liao X."/>
            <person name="Peng D."/>
            <person name="Ji J."/>
            <person name="Jenkins J."/>
            <person name="Williams M."/>
            <person name="Shu S."/>
            <person name="Plott C."/>
            <person name="Barry K."/>
            <person name="Rajasekar S."/>
            <person name="Grimwood J."/>
            <person name="Han X."/>
            <person name="Sun S."/>
            <person name="Hou Z."/>
            <person name="He W."/>
            <person name="Dai G."/>
            <person name="Sun C."/>
            <person name="Schmutz J."/>
            <person name="Leebens-Mack J.H."/>
            <person name="Li F.W."/>
            <person name="Wang L."/>
        </authorList>
    </citation>
    <scope>NUCLEOTIDE SEQUENCE [LARGE SCALE GENOMIC DNA]</scope>
    <source>
        <strain evidence="2">cv. PW_Plant_1</strain>
    </source>
</reference>
<proteinExistence type="predicted"/>
<accession>A0ACC2DPX8</accession>
<organism evidence="1 2">
    <name type="scientific">Diphasiastrum complanatum</name>
    <name type="common">Issler's clubmoss</name>
    <name type="synonym">Lycopodium complanatum</name>
    <dbReference type="NCBI Taxonomy" id="34168"/>
    <lineage>
        <taxon>Eukaryota</taxon>
        <taxon>Viridiplantae</taxon>
        <taxon>Streptophyta</taxon>
        <taxon>Embryophyta</taxon>
        <taxon>Tracheophyta</taxon>
        <taxon>Lycopodiopsida</taxon>
        <taxon>Lycopodiales</taxon>
        <taxon>Lycopodiaceae</taxon>
        <taxon>Lycopodioideae</taxon>
        <taxon>Diphasiastrum</taxon>
    </lineage>
</organism>
<evidence type="ECO:0000313" key="1">
    <source>
        <dbReference type="EMBL" id="KAJ7556346.1"/>
    </source>
</evidence>
<dbReference type="EMBL" id="CM055096">
    <property type="protein sequence ID" value="KAJ7556346.1"/>
    <property type="molecule type" value="Genomic_DNA"/>
</dbReference>
<sequence length="1537" mass="171693">MFQSHSKIEEYIASAWKEFLLGGKGLVTSDNRRPSSFWAWLHLLLLEPIPQYCLIATIHFSFILCILVLTLVKIRSSRQLKAVAQNGGEHLMKKTLQVGRLYKITLALIAIMFLCHVASLLWKVVLVVAGWSRAPVQEIVFTTSQAFAWASFLAIVAQEKKSGAVMHSSVLRVWWVTTFFLSLLALITVIFTIVNSYPHNLNPWIDPLVSFATFPVLGFLAVVAVVGKTGIKFESADLTDPLLYKHQNYDNLDDEQTTAYYKAGFLSKASFLWLNPLLKKGVQKPLELSDVPWLGHEDRAEKVYDKVSAIYSNQPEPRTLLPALLKVYWLQLAFTAFLSLAKLSVMYVGPILISQFVSFAAGKQLFPSEGIVLVVVLFLAKCVEVLSSHHYNFYSQKLGMVVRSSLITTVYRKGLVLSSYARQSHGAGQIVNYMSVDVQQIADSVIQIHYSWVLPLQAAVALVILYTAVGVSCFAGIATMLFILAVCFTFANLQKTFQNMIMLFKDKRMAIITEVLNNMKIIKLQAWEESFRNKIEEIRDSERSWLQKFMYLFAVNVFLLWQAPLAVSTATFACAVILKAELTPGGVFTAISTFRIMQEPLRMFPQALMAISQAMTSFDRLDRYMRSPELDPSAIERLPWGNELAVEVEEGVFKWDTESDSPTLRNINLKVPTGSLVAIVGMVGSGKSALLVSLLGEIPKNSGKVKVSGSTAYVAQSSWIQNATIQQNILFGKPLDPVKYKETLQVCALQQDLSQMPFGDKTEIGERGINLSGGQKQRIQLARAVYQDADIYMLDDVFSAVDAHTGSQLFKECVRGALSKKTVFLVTHQVEFLHGADLILVMRDGEIVQSGTYDQLLKAGLDFGALVAAHNESMELVDEGQYVQNPLERDLENMLELSRSPSSFTRENGLDRQNTGRFGPERLSSKKSQDDVNLIRQLSKQLSKQGKAELFDDEERAMGKVSPAVYWLYATKAFHGFHVIVLLVFQTCWQGLQIASDYFLASSTSNQTNFQPTHFILVYAALAFGSGAFVLLRSLLVAFAGLITSQSFFVTFLRSIIRAPMAFLDTTPSGRILSRFATDQTNVDVLVPTFAGVVLATAFQSLGVLVVVVRITWQMILIILPLAWVYVRYQNYFISSSRELTRLDNITKAPIIHHFSETIAGFTTIRCFQSQERFKQENLEKVNFNFRMDFHNNAANEWLGFRLEMIGTVVLTMSALFMVTIGRSLIPSDLVGLSLSYGLALNTCLYGVVYLSCQLENRMVSVERINQYSNIPSEAPAIIENSRPAEDWPQKGNIHVQNLQLRYRPETPLVLKGISVHIRGGEKVGVVGRTGSGKSTLTLALFRLVEPSGGRILVDNVDITKLGLRDLRSRLCIIPQEPTMFEGTVRSNIDPLGEHLDAEIWESLEKSQLADIVRQKEGHLDSPVLDGGENWSVGQRQLFCLGRALLKRSRILVLDEATASVDGQTDAIMQKTIREEFSVSTVISIAHRIPSVMDSDKVLVLDAGYVKEFDAPSRLLERSTSLFASLVREYSARAETS</sequence>
<evidence type="ECO:0000313" key="2">
    <source>
        <dbReference type="Proteomes" id="UP001162992"/>
    </source>
</evidence>
<comment type="caution">
    <text evidence="1">The sequence shown here is derived from an EMBL/GenBank/DDBJ whole genome shotgun (WGS) entry which is preliminary data.</text>
</comment>
<keyword evidence="2" id="KW-1185">Reference proteome</keyword>
<gene>
    <name evidence="1" type="ORF">O6H91_05G079100</name>
</gene>